<dbReference type="EMBL" id="CAJVQB010001290">
    <property type="protein sequence ID" value="CAG8529446.1"/>
    <property type="molecule type" value="Genomic_DNA"/>
</dbReference>
<gene>
    <name evidence="1" type="ORF">GMARGA_LOCUS3548</name>
</gene>
<comment type="caution">
    <text evidence="1">The sequence shown here is derived from an EMBL/GenBank/DDBJ whole genome shotgun (WGS) entry which is preliminary data.</text>
</comment>
<dbReference type="Proteomes" id="UP000789901">
    <property type="component" value="Unassembled WGS sequence"/>
</dbReference>
<evidence type="ECO:0000313" key="2">
    <source>
        <dbReference type="Proteomes" id="UP000789901"/>
    </source>
</evidence>
<protein>
    <submittedName>
        <fullName evidence="1">19322_t:CDS:1</fullName>
    </submittedName>
</protein>
<accession>A0ABM8W5D6</accession>
<organism evidence="1 2">
    <name type="scientific">Gigaspora margarita</name>
    <dbReference type="NCBI Taxonomy" id="4874"/>
    <lineage>
        <taxon>Eukaryota</taxon>
        <taxon>Fungi</taxon>
        <taxon>Fungi incertae sedis</taxon>
        <taxon>Mucoromycota</taxon>
        <taxon>Glomeromycotina</taxon>
        <taxon>Glomeromycetes</taxon>
        <taxon>Diversisporales</taxon>
        <taxon>Gigasporaceae</taxon>
        <taxon>Gigaspora</taxon>
    </lineage>
</organism>
<proteinExistence type="predicted"/>
<name>A0ABM8W5D6_GIGMA</name>
<sequence length="140" mass="16311">METARYMVAGGQRIRATYFAEPRWEFCKGDVGVIRKELKWVEQNQYDMEENRFGDFAEPNVPVQEFITVLLLSCSYKYDGYYISTIITYFVKNTKDSGCIMPVKMAEKVKKEFIFLSHGYTRTSAVNVIPIRLVAEICFK</sequence>
<reference evidence="1 2" key="1">
    <citation type="submission" date="2021-06" db="EMBL/GenBank/DDBJ databases">
        <authorList>
            <person name="Kallberg Y."/>
            <person name="Tangrot J."/>
            <person name="Rosling A."/>
        </authorList>
    </citation>
    <scope>NUCLEOTIDE SEQUENCE [LARGE SCALE GENOMIC DNA]</scope>
    <source>
        <strain evidence="1 2">120-4 pot B 10/14</strain>
    </source>
</reference>
<evidence type="ECO:0000313" key="1">
    <source>
        <dbReference type="EMBL" id="CAG8529446.1"/>
    </source>
</evidence>
<keyword evidence="2" id="KW-1185">Reference proteome</keyword>